<dbReference type="GO" id="GO:0005737">
    <property type="term" value="C:cytoplasm"/>
    <property type="evidence" value="ECO:0007669"/>
    <property type="project" value="TreeGrafter"/>
</dbReference>
<protein>
    <recommendedName>
        <fullName evidence="12">Guanine nucleotide-binding protein G(s) subunit alpha</fullName>
    </recommendedName>
    <alternativeName>
        <fullName evidence="12">Adenylate cyclase-stimulating G alpha protein</fullName>
    </alternativeName>
</protein>
<feature type="binding site" evidence="11">
    <location>
        <position position="385"/>
    </location>
    <ligand>
        <name>Mg(2+)</name>
        <dbReference type="ChEBI" id="CHEBI:18420"/>
    </ligand>
</feature>
<evidence type="ECO:0000256" key="6">
    <source>
        <dbReference type="ARBA" id="ARBA00023134"/>
    </source>
</evidence>
<evidence type="ECO:0000313" key="16">
    <source>
        <dbReference type="EMBL" id="CAD7425210.1"/>
    </source>
</evidence>
<evidence type="ECO:0000256" key="13">
    <source>
        <dbReference type="SAM" id="Coils"/>
    </source>
</evidence>
<feature type="compositionally biased region" description="Low complexity" evidence="14">
    <location>
        <begin position="25"/>
        <end position="36"/>
    </location>
</feature>
<dbReference type="GO" id="GO:0005834">
    <property type="term" value="C:heterotrimeric G-protein complex"/>
    <property type="evidence" value="ECO:0007669"/>
    <property type="project" value="UniProtKB-UniRule"/>
</dbReference>
<comment type="function">
    <text evidence="12">Guanine nucleotide-binding proteins (G proteins) function as transducers in numerous signaling pathways controlled by G protein-coupled receptors (GPCRs).</text>
</comment>
<feature type="binding site" evidence="10">
    <location>
        <begin position="246"/>
        <end position="251"/>
    </location>
    <ligand>
        <name>GTP</name>
        <dbReference type="ChEBI" id="CHEBI:37565"/>
    </ligand>
</feature>
<comment type="similarity">
    <text evidence="1 12">Belongs to the G-alpha family. G(s) subfamily.</text>
</comment>
<dbReference type="SMART" id="SM00275">
    <property type="entry name" value="G_alpha"/>
    <property type="match status" value="1"/>
</dbReference>
<evidence type="ECO:0000256" key="12">
    <source>
        <dbReference type="RuleBase" id="RU369121"/>
    </source>
</evidence>
<keyword evidence="3 11" id="KW-0479">Metal-binding</keyword>
<evidence type="ECO:0000256" key="7">
    <source>
        <dbReference type="ARBA" id="ARBA00023139"/>
    </source>
</evidence>
<keyword evidence="6 10" id="KW-0342">GTP-binding</keyword>
<dbReference type="GO" id="GO:0035255">
    <property type="term" value="F:ionotropic glutamate receptor binding"/>
    <property type="evidence" value="ECO:0007669"/>
    <property type="project" value="TreeGrafter"/>
</dbReference>
<sequence>MAPRNKENNGGQKKGSRSRRKSEESQNNENSSSSGEMTGDDYRRRRERNNQAVKRSRVKSKIRTQQTLARVHQLKTENEKLEEKIKMLTKELGFLKDLFLAHAGSAHGVKLENVDLERLLQDDPLDVDRIKSLQDGERLHFKQDEDNVQEYVSLSVLCCAGCINAYKIGNRAAIEGQRDSNPCCLPTILLNNWPDAMGCFGNSDSKAGQEESKRIKETNKRINLQIQKDKQVYRATHRLLLLGAGESGKSTIVKQMRILHVNGFSEEEKRQKIEDIKKNIRDAILTITGAMSTLTPPIPLEKPSSNQVRVDYIQDVASQHDFDYPSEFYEHTEILWKDRGVQACFERSNEYQLIDCANFLDKVHIIKQPNYTPTEQDILRCRVLTSGIFETRFQVEKVNFHMFDVGGQRDERRKWIQCFNDVTAIIFVTACSSYNMVLREDPTQNRLRESLDLFRSIWNNRFVMRISTASGDGKHYCYPHFTCAVDTENIRRVFNDCRDIIQRMHLRQYELL</sequence>
<dbReference type="PROSITE" id="PS51882">
    <property type="entry name" value="G_ALPHA"/>
    <property type="match status" value="1"/>
</dbReference>
<dbReference type="EMBL" id="OB792904">
    <property type="protein sequence ID" value="CAD7425210.1"/>
    <property type="molecule type" value="Genomic_DNA"/>
</dbReference>
<evidence type="ECO:0000256" key="11">
    <source>
        <dbReference type="PIRSR" id="PIRSR601019-2"/>
    </source>
</evidence>
<feature type="binding site" evidence="10">
    <location>
        <begin position="379"/>
        <end position="385"/>
    </location>
    <ligand>
        <name>GTP</name>
        <dbReference type="ChEBI" id="CHEBI:37565"/>
    </ligand>
</feature>
<dbReference type="Pfam" id="PF07716">
    <property type="entry name" value="bZIP_2"/>
    <property type="match status" value="1"/>
</dbReference>
<evidence type="ECO:0000259" key="15">
    <source>
        <dbReference type="PROSITE" id="PS50217"/>
    </source>
</evidence>
<dbReference type="GO" id="GO:0005525">
    <property type="term" value="F:GTP binding"/>
    <property type="evidence" value="ECO:0007669"/>
    <property type="project" value="UniProtKB-UniRule"/>
</dbReference>
<dbReference type="InterPro" id="IPR004827">
    <property type="entry name" value="bZIP"/>
</dbReference>
<evidence type="ECO:0000256" key="8">
    <source>
        <dbReference type="ARBA" id="ARBA00023224"/>
    </source>
</evidence>
<keyword evidence="7" id="KW-0564">Palmitate</keyword>
<dbReference type="GO" id="GO:0003924">
    <property type="term" value="F:GTPase activity"/>
    <property type="evidence" value="ECO:0007669"/>
    <property type="project" value="UniProtKB-UniRule"/>
</dbReference>
<dbReference type="InterPro" id="IPR000367">
    <property type="entry name" value="Gprotein_alpha_S"/>
</dbReference>
<dbReference type="CDD" id="cd14713">
    <property type="entry name" value="bZIP_CEBPG"/>
    <property type="match status" value="1"/>
</dbReference>
<dbReference type="PANTHER" id="PTHR10218">
    <property type="entry name" value="GTP-BINDING PROTEIN ALPHA SUBUNIT"/>
    <property type="match status" value="1"/>
</dbReference>
<dbReference type="Pfam" id="PF00503">
    <property type="entry name" value="G-alpha"/>
    <property type="match status" value="1"/>
</dbReference>
<dbReference type="FunFam" id="3.40.50.300:FF:006178">
    <property type="entry name" value="Guanine nucleotide-binding protein G(s) subunit alpha isoforms short"/>
    <property type="match status" value="2"/>
</dbReference>
<evidence type="ECO:0000256" key="14">
    <source>
        <dbReference type="SAM" id="MobiDB-lite"/>
    </source>
</evidence>
<dbReference type="SUPFAM" id="SSF47895">
    <property type="entry name" value="Transducin (alpha subunit), insertion domain"/>
    <property type="match status" value="1"/>
</dbReference>
<evidence type="ECO:0000256" key="10">
    <source>
        <dbReference type="PIRSR" id="PIRSR601019-1"/>
    </source>
</evidence>
<dbReference type="AlphaFoldDB" id="A0A7R9HM73"/>
<keyword evidence="12" id="KW-0472">Membrane</keyword>
<name>A0A7R9HM73_9NEOP</name>
<proteinExistence type="inferred from homology"/>
<dbReference type="GO" id="GO:0051430">
    <property type="term" value="F:corticotropin-releasing hormone receptor 1 binding"/>
    <property type="evidence" value="ECO:0007669"/>
    <property type="project" value="TreeGrafter"/>
</dbReference>
<dbReference type="GO" id="GO:0007191">
    <property type="term" value="P:adenylate cyclase-activating dopamine receptor signaling pathway"/>
    <property type="evidence" value="ECO:0007669"/>
    <property type="project" value="TreeGrafter"/>
</dbReference>
<evidence type="ECO:0000256" key="1">
    <source>
        <dbReference type="ARBA" id="ARBA00007172"/>
    </source>
</evidence>
<dbReference type="CDD" id="cd00066">
    <property type="entry name" value="G-alpha"/>
    <property type="match status" value="1"/>
</dbReference>
<dbReference type="InterPro" id="IPR046347">
    <property type="entry name" value="bZIP_sf"/>
</dbReference>
<evidence type="ECO:0000256" key="2">
    <source>
        <dbReference type="ARBA" id="ARBA00011356"/>
    </source>
</evidence>
<dbReference type="GO" id="GO:0031683">
    <property type="term" value="F:G-protein beta/gamma-subunit complex binding"/>
    <property type="evidence" value="ECO:0007669"/>
    <property type="project" value="UniProtKB-UniRule"/>
</dbReference>
<dbReference type="PANTHER" id="PTHR10218:SF212">
    <property type="entry name" value="G PROTEIN ALPHA S SUBUNIT"/>
    <property type="match status" value="1"/>
</dbReference>
<dbReference type="SUPFAM" id="SSF52540">
    <property type="entry name" value="P-loop containing nucleoside triphosphate hydrolases"/>
    <property type="match status" value="1"/>
</dbReference>
<evidence type="ECO:0000256" key="3">
    <source>
        <dbReference type="ARBA" id="ARBA00022723"/>
    </source>
</evidence>
<keyword evidence="4 10" id="KW-0547">Nucleotide-binding</keyword>
<dbReference type="Gene3D" id="1.20.5.170">
    <property type="match status" value="1"/>
</dbReference>
<reference evidence="16" key="1">
    <citation type="submission" date="2020-11" db="EMBL/GenBank/DDBJ databases">
        <authorList>
            <person name="Tran Van P."/>
        </authorList>
    </citation>
    <scope>NUCLEOTIDE SEQUENCE</scope>
</reference>
<dbReference type="InterPro" id="IPR011025">
    <property type="entry name" value="GproteinA_insert"/>
</dbReference>
<feature type="domain" description="BZIP" evidence="15">
    <location>
        <begin position="39"/>
        <end position="102"/>
    </location>
</feature>
<dbReference type="GO" id="GO:0005634">
    <property type="term" value="C:nucleus"/>
    <property type="evidence" value="ECO:0007669"/>
    <property type="project" value="UniProtKB-ARBA"/>
</dbReference>
<dbReference type="SMART" id="SM00338">
    <property type="entry name" value="BRLZ"/>
    <property type="match status" value="1"/>
</dbReference>
<dbReference type="PROSITE" id="PS50217">
    <property type="entry name" value="BZIP"/>
    <property type="match status" value="1"/>
</dbReference>
<evidence type="ECO:0000256" key="9">
    <source>
        <dbReference type="ARBA" id="ARBA00023288"/>
    </source>
</evidence>
<organism evidence="16">
    <name type="scientific">Timema monikensis</name>
    <dbReference type="NCBI Taxonomy" id="170555"/>
    <lineage>
        <taxon>Eukaryota</taxon>
        <taxon>Metazoa</taxon>
        <taxon>Ecdysozoa</taxon>
        <taxon>Arthropoda</taxon>
        <taxon>Hexapoda</taxon>
        <taxon>Insecta</taxon>
        <taxon>Pterygota</taxon>
        <taxon>Neoptera</taxon>
        <taxon>Polyneoptera</taxon>
        <taxon>Phasmatodea</taxon>
        <taxon>Timematodea</taxon>
        <taxon>Timematoidea</taxon>
        <taxon>Timematidae</taxon>
        <taxon>Timema</taxon>
    </lineage>
</organism>
<comment type="subunit">
    <text evidence="2 12">G proteins are composed of 3 units; alpha, beta and gamma. The alpha chain contains the guanine nucleotide binding site.</text>
</comment>
<dbReference type="FunFam" id="1.10.400.10:FF:000003">
    <property type="entry name" value="Guanine nucleotide-binding protein G(S) subunit alpha"/>
    <property type="match status" value="1"/>
</dbReference>
<feature type="binding site" evidence="11">
    <location>
        <position position="250"/>
    </location>
    <ligand>
        <name>Mg(2+)</name>
        <dbReference type="ChEBI" id="CHEBI:18420"/>
    </ligand>
</feature>
<dbReference type="GO" id="GO:0046872">
    <property type="term" value="F:metal ion binding"/>
    <property type="evidence" value="ECO:0007669"/>
    <property type="project" value="UniProtKB-UniRule"/>
</dbReference>
<dbReference type="GO" id="GO:0031852">
    <property type="term" value="F:mu-type opioid receptor binding"/>
    <property type="evidence" value="ECO:0007669"/>
    <property type="project" value="TreeGrafter"/>
</dbReference>
<keyword evidence="5 11" id="KW-0460">Magnesium</keyword>
<dbReference type="GO" id="GO:0003700">
    <property type="term" value="F:DNA-binding transcription factor activity"/>
    <property type="evidence" value="ECO:0007669"/>
    <property type="project" value="InterPro"/>
</dbReference>
<feature type="coiled-coil region" evidence="13">
    <location>
        <begin position="64"/>
        <end position="98"/>
    </location>
</feature>
<evidence type="ECO:0000256" key="4">
    <source>
        <dbReference type="ARBA" id="ARBA00022741"/>
    </source>
</evidence>
<dbReference type="SUPFAM" id="SSF57959">
    <property type="entry name" value="Leucine zipper domain"/>
    <property type="match status" value="1"/>
</dbReference>
<keyword evidence="12" id="KW-1003">Cell membrane</keyword>
<dbReference type="GO" id="GO:0007606">
    <property type="term" value="P:sensory perception of chemical stimulus"/>
    <property type="evidence" value="ECO:0007669"/>
    <property type="project" value="TreeGrafter"/>
</dbReference>
<dbReference type="GO" id="GO:0031698">
    <property type="term" value="F:beta-2 adrenergic receptor binding"/>
    <property type="evidence" value="ECO:0007669"/>
    <property type="project" value="TreeGrafter"/>
</dbReference>
<evidence type="ECO:0000256" key="5">
    <source>
        <dbReference type="ARBA" id="ARBA00022842"/>
    </source>
</evidence>
<dbReference type="InterPro" id="IPR027417">
    <property type="entry name" value="P-loop_NTPase"/>
</dbReference>
<dbReference type="InterPro" id="IPR001019">
    <property type="entry name" value="Gprotein_alpha_su"/>
</dbReference>
<keyword evidence="13" id="KW-0175">Coiled coil</keyword>
<dbReference type="PRINTS" id="PR00443">
    <property type="entry name" value="GPROTEINAS"/>
</dbReference>
<feature type="region of interest" description="Disordered" evidence="14">
    <location>
        <begin position="1"/>
        <end position="64"/>
    </location>
</feature>
<dbReference type="GO" id="GO:0005159">
    <property type="term" value="F:insulin-like growth factor receptor binding"/>
    <property type="evidence" value="ECO:0007669"/>
    <property type="project" value="TreeGrafter"/>
</dbReference>
<comment type="subcellular location">
    <subcellularLocation>
        <location evidence="12">Cell membrane</location>
    </subcellularLocation>
</comment>
<keyword evidence="8 12" id="KW-0807">Transducer</keyword>
<dbReference type="FunFam" id="3.40.50.300:FF:000720">
    <property type="entry name" value="Guanine nucleotide-binding protein G(k) subunit alpha"/>
    <property type="match status" value="1"/>
</dbReference>
<feature type="binding site" evidence="10">
    <location>
        <begin position="404"/>
        <end position="408"/>
    </location>
    <ligand>
        <name>GTP</name>
        <dbReference type="ChEBI" id="CHEBI:37565"/>
    </ligand>
</feature>
<dbReference type="Gene3D" id="3.40.50.300">
    <property type="entry name" value="P-loop containing nucleotide triphosphate hydrolases"/>
    <property type="match status" value="3"/>
</dbReference>
<accession>A0A7R9HM73</accession>
<keyword evidence="9" id="KW-0449">Lipoprotein</keyword>
<gene>
    <name evidence="16" type="ORF">TMSB3V08_LOCUS2126</name>
</gene>
<dbReference type="PRINTS" id="PR00318">
    <property type="entry name" value="GPROTEINA"/>
</dbReference>
<dbReference type="GO" id="GO:0031748">
    <property type="term" value="F:D1 dopamine receptor binding"/>
    <property type="evidence" value="ECO:0007669"/>
    <property type="project" value="TreeGrafter"/>
</dbReference>